<keyword evidence="6" id="KW-0349">Heme</keyword>
<evidence type="ECO:0000313" key="15">
    <source>
        <dbReference type="Proteomes" id="UP000046392"/>
    </source>
</evidence>
<dbReference type="Gene3D" id="3.30.70.1230">
    <property type="entry name" value="Nucleotide cyclase"/>
    <property type="match status" value="1"/>
</dbReference>
<comment type="subcellular location">
    <subcellularLocation>
        <location evidence="3">Cytoplasm</location>
    </subcellularLocation>
</comment>
<dbReference type="SUPFAM" id="SSF111126">
    <property type="entry name" value="Ligand-binding domain in the NO signalling and Golgi transport"/>
    <property type="match status" value="1"/>
</dbReference>
<dbReference type="InterPro" id="IPR011645">
    <property type="entry name" value="HNOB_dom_associated"/>
</dbReference>
<dbReference type="InterPro" id="IPR042463">
    <property type="entry name" value="HNOB_dom_associated_sf"/>
</dbReference>
<dbReference type="Gene3D" id="3.30.450.260">
    <property type="entry name" value="Haem NO binding associated domain"/>
    <property type="match status" value="1"/>
</dbReference>
<evidence type="ECO:0000256" key="2">
    <source>
        <dbReference type="ARBA" id="ARBA00001971"/>
    </source>
</evidence>
<evidence type="ECO:0000256" key="1">
    <source>
        <dbReference type="ARBA" id="ARBA00001436"/>
    </source>
</evidence>
<reference evidence="16" key="1">
    <citation type="submission" date="2017-02" db="UniProtKB">
        <authorList>
            <consortium name="WormBaseParasite"/>
        </authorList>
    </citation>
    <scope>IDENTIFICATION</scope>
</reference>
<dbReference type="Proteomes" id="UP000046392">
    <property type="component" value="Unplaced"/>
</dbReference>
<dbReference type="GO" id="GO:0005525">
    <property type="term" value="F:GTP binding"/>
    <property type="evidence" value="ECO:0007669"/>
    <property type="project" value="UniProtKB-KW"/>
</dbReference>
<keyword evidence="10" id="KW-0342">GTP-binding</keyword>
<keyword evidence="6" id="KW-0479">Metal-binding</keyword>
<dbReference type="GO" id="GO:0008074">
    <property type="term" value="C:guanylate cyclase complex, soluble"/>
    <property type="evidence" value="ECO:0007669"/>
    <property type="project" value="TreeGrafter"/>
</dbReference>
<dbReference type="InterPro" id="IPR038158">
    <property type="entry name" value="H-NOX_domain_sf"/>
</dbReference>
<dbReference type="WBParaSite" id="SPAL_0001435300.1">
    <property type="protein sequence ID" value="SPAL_0001435300.1"/>
    <property type="gene ID" value="SPAL_0001435300"/>
</dbReference>
<dbReference type="Gene3D" id="6.10.250.780">
    <property type="match status" value="1"/>
</dbReference>
<evidence type="ECO:0000256" key="13">
    <source>
        <dbReference type="SAM" id="Coils"/>
    </source>
</evidence>
<evidence type="ECO:0000256" key="11">
    <source>
        <dbReference type="ARBA" id="ARBA00023239"/>
    </source>
</evidence>
<evidence type="ECO:0000256" key="9">
    <source>
        <dbReference type="ARBA" id="ARBA00023054"/>
    </source>
</evidence>
<keyword evidence="9 13" id="KW-0175">Coiled coil</keyword>
<dbReference type="InterPro" id="IPR001054">
    <property type="entry name" value="A/G_cyclase"/>
</dbReference>
<dbReference type="PANTHER" id="PTHR45655">
    <property type="entry name" value="GUANYLATE CYCLASE SOLUBLE SUBUNIT BETA-2"/>
    <property type="match status" value="1"/>
</dbReference>
<keyword evidence="12" id="KW-0141">cGMP biosynthesis</keyword>
<comment type="cofactor">
    <cofactor evidence="2">
        <name>heme</name>
        <dbReference type="ChEBI" id="CHEBI:30413"/>
    </cofactor>
</comment>
<dbReference type="Pfam" id="PF07700">
    <property type="entry name" value="HNOB"/>
    <property type="match status" value="1"/>
</dbReference>
<evidence type="ECO:0000256" key="6">
    <source>
        <dbReference type="ARBA" id="ARBA00022617"/>
    </source>
</evidence>
<dbReference type="CDD" id="cd07302">
    <property type="entry name" value="CHD"/>
    <property type="match status" value="1"/>
</dbReference>
<dbReference type="AlphaFoldDB" id="A0A0N5C8W9"/>
<keyword evidence="11" id="KW-0456">Lyase</keyword>
<keyword evidence="7" id="KW-0547">Nucleotide-binding</keyword>
<dbReference type="SUPFAM" id="SSF55073">
    <property type="entry name" value="Nucleotide cyclase"/>
    <property type="match status" value="1"/>
</dbReference>
<evidence type="ECO:0000256" key="5">
    <source>
        <dbReference type="ARBA" id="ARBA00022490"/>
    </source>
</evidence>
<feature type="domain" description="Guanylate cyclase" evidence="14">
    <location>
        <begin position="420"/>
        <end position="548"/>
    </location>
</feature>
<evidence type="ECO:0000259" key="14">
    <source>
        <dbReference type="PROSITE" id="PS50125"/>
    </source>
</evidence>
<evidence type="ECO:0000256" key="7">
    <source>
        <dbReference type="ARBA" id="ARBA00022741"/>
    </source>
</evidence>
<protein>
    <recommendedName>
        <fullName evidence="4">guanylate cyclase</fullName>
        <ecNumber evidence="4">4.6.1.2</ecNumber>
    </recommendedName>
</protein>
<dbReference type="GO" id="GO:0019934">
    <property type="term" value="P:cGMP-mediated signaling"/>
    <property type="evidence" value="ECO:0007669"/>
    <property type="project" value="TreeGrafter"/>
</dbReference>
<keyword evidence="15" id="KW-1185">Reference proteome</keyword>
<organism evidence="15 16">
    <name type="scientific">Strongyloides papillosus</name>
    <name type="common">Intestinal threadworm</name>
    <dbReference type="NCBI Taxonomy" id="174720"/>
    <lineage>
        <taxon>Eukaryota</taxon>
        <taxon>Metazoa</taxon>
        <taxon>Ecdysozoa</taxon>
        <taxon>Nematoda</taxon>
        <taxon>Chromadorea</taxon>
        <taxon>Rhabditida</taxon>
        <taxon>Tylenchina</taxon>
        <taxon>Panagrolaimomorpha</taxon>
        <taxon>Strongyloidoidea</taxon>
        <taxon>Strongyloididae</taxon>
        <taxon>Strongyloides</taxon>
    </lineage>
</organism>
<dbReference type="STRING" id="174720.A0A0N5C8W9"/>
<evidence type="ECO:0000256" key="10">
    <source>
        <dbReference type="ARBA" id="ARBA00023134"/>
    </source>
</evidence>
<dbReference type="InterPro" id="IPR024096">
    <property type="entry name" value="NO_sig/Golgi_transp_ligand-bd"/>
</dbReference>
<dbReference type="PANTHER" id="PTHR45655:SF1">
    <property type="entry name" value="SOLUBLE GUANYLATE CYCLASE GCY-37"/>
    <property type="match status" value="1"/>
</dbReference>
<dbReference type="Gene3D" id="3.90.1520.10">
    <property type="entry name" value="H-NOX domain"/>
    <property type="match status" value="1"/>
</dbReference>
<name>A0A0N5C8W9_STREA</name>
<dbReference type="PROSITE" id="PS50125">
    <property type="entry name" value="GUANYLATE_CYCLASE_2"/>
    <property type="match status" value="1"/>
</dbReference>
<evidence type="ECO:0000256" key="12">
    <source>
        <dbReference type="ARBA" id="ARBA00023293"/>
    </source>
</evidence>
<dbReference type="GO" id="GO:0004383">
    <property type="term" value="F:guanylate cyclase activity"/>
    <property type="evidence" value="ECO:0007669"/>
    <property type="project" value="UniProtKB-EC"/>
</dbReference>
<sequence>MIGYIHIIIKDMIVKRCGMEVWDILMEDISLPKNFFQYDSSCRDKDTMKFINHVSKKVGLSLDEAMEGFGGYFVNYIVENGWDIILASVADNLCSFLNTVTSLHSFVGSLTFKNRLKAPSLYCEVVNENTLKLHYYSHRHGCEMIVVGLVKEVSRIVFNMDVKIKILKKDHEKINNVENLYHVIYEITSKGNLELLTNSKNNLTYLPLKMNNLITLQDFINLFPTHICFNKSMKIEHVGIFLLKHFNIQYHAKVNDILKLVKPKGTNLSFKWILSQLNTTFIVYLKNNFTREDGTSNSPTRPMYLQGQMILLDDGEHILFANSIHANNAKELMASKLYICDIPVHDTKRDVILVNISRSCENNNHRRLEKQINSLQKLTAQLETYKNKADLLLFGDLPHEVTVALKNNRRVNEEVFEDVTCLMSVIENFNIIVNICTPIELIDLIKKYSEIYENMVKKFNCFKVVSIDDNVIVACGVPTKNKMHTENILNLSLALMWSAREVRISKINLPLILRIAVHTGLVVGGLLGTTRRRYCLLGETISEIKRLLAQSNKGKIVVSGATKLSLSSATENSYELDASRMISVSKKSVICTYYLKKNKEKSLWSILGFNRGGIYDDGYERLNCSDDLKSWKKYVQVLNKQKNIINIMKNQKNSSFKFAVERIRNLKKLNNNGEVVFETVDSRLLKDTIVNESSACSIS</sequence>
<keyword evidence="5" id="KW-0963">Cytoplasm</keyword>
<keyword evidence="8" id="KW-0408">Iron</keyword>
<dbReference type="InterPro" id="IPR029787">
    <property type="entry name" value="Nucleotide_cyclase"/>
</dbReference>
<evidence type="ECO:0000256" key="8">
    <source>
        <dbReference type="ARBA" id="ARBA00023004"/>
    </source>
</evidence>
<dbReference type="Pfam" id="PF00211">
    <property type="entry name" value="Guanylate_cyc"/>
    <property type="match status" value="1"/>
</dbReference>
<evidence type="ECO:0000256" key="4">
    <source>
        <dbReference type="ARBA" id="ARBA00012202"/>
    </source>
</evidence>
<dbReference type="GO" id="GO:0020037">
    <property type="term" value="F:heme binding"/>
    <property type="evidence" value="ECO:0007669"/>
    <property type="project" value="InterPro"/>
</dbReference>
<dbReference type="Pfam" id="PF07701">
    <property type="entry name" value="HNOBA"/>
    <property type="match status" value="1"/>
</dbReference>
<evidence type="ECO:0000256" key="3">
    <source>
        <dbReference type="ARBA" id="ARBA00004496"/>
    </source>
</evidence>
<comment type="catalytic activity">
    <reaction evidence="1">
        <text>GTP = 3',5'-cyclic GMP + diphosphate</text>
        <dbReference type="Rhea" id="RHEA:13665"/>
        <dbReference type="ChEBI" id="CHEBI:33019"/>
        <dbReference type="ChEBI" id="CHEBI:37565"/>
        <dbReference type="ChEBI" id="CHEBI:57746"/>
        <dbReference type="EC" id="4.6.1.2"/>
    </reaction>
</comment>
<dbReference type="SMART" id="SM00044">
    <property type="entry name" value="CYCc"/>
    <property type="match status" value="1"/>
</dbReference>
<feature type="coiled-coil region" evidence="13">
    <location>
        <begin position="358"/>
        <end position="388"/>
    </location>
</feature>
<proteinExistence type="predicted"/>
<dbReference type="GO" id="GO:0070482">
    <property type="term" value="P:response to oxygen levels"/>
    <property type="evidence" value="ECO:0007669"/>
    <property type="project" value="TreeGrafter"/>
</dbReference>
<evidence type="ECO:0000313" key="16">
    <source>
        <dbReference type="WBParaSite" id="SPAL_0001435300.1"/>
    </source>
</evidence>
<accession>A0A0N5C8W9</accession>
<dbReference type="EC" id="4.6.1.2" evidence="4"/>
<dbReference type="InterPro" id="IPR011644">
    <property type="entry name" value="Heme_NO-bd"/>
</dbReference>